<reference evidence="1" key="1">
    <citation type="journal article" date="2014" name="Int. J. Syst. Evol. Microbiol.">
        <title>Complete genome of a new Firmicutes species belonging to the dominant human colonic microbiota ('Ruminococcus bicirculans') reveals two chromosomes and a selective capacity to utilize plant glucans.</title>
        <authorList>
            <consortium name="NISC Comparative Sequencing Program"/>
            <person name="Wegmann U."/>
            <person name="Louis P."/>
            <person name="Goesmann A."/>
            <person name="Henrissat B."/>
            <person name="Duncan S.H."/>
            <person name="Flint H.J."/>
        </authorList>
    </citation>
    <scope>NUCLEOTIDE SEQUENCE</scope>
    <source>
        <strain evidence="1">VKM Ac-1246</strain>
    </source>
</reference>
<dbReference type="Proteomes" id="UP001142292">
    <property type="component" value="Unassembled WGS sequence"/>
</dbReference>
<dbReference type="InterPro" id="IPR025859">
    <property type="entry name" value="AurF/CmlI"/>
</dbReference>
<accession>A0ABQ5SX58</accession>
<evidence type="ECO:0000313" key="1">
    <source>
        <dbReference type="EMBL" id="GLJ68087.1"/>
    </source>
</evidence>
<sequence length="351" mass="39307">MVVHTLRSIGGYVGAVAGAPARVITPARPRPRPRPCRDYDQTLRTLSQASVEKYFNAFKDVEWDAPEMAVEDDDERWILPALDLLGAHPWYRSLPRARQIEVGRHRLTAMVKTGSQFEQLLLLGGTQFLMGVDNGDPEFRYFMHELTEETHHIQMFQEFTNRVCPDVAGAPGWLMRAIPLVGHLGSLYPALFFAIILAGEEPIDHVQKDYLRTGTDGHPLMTRIMAIHIAEEARHIGFAHAWLEEHAPRLNPVSRLALGVLTPLAMRLGADAIIIPSRADRELMGMPDEVVREVWGAGPGAAAFRRHLFADVRMLFDDLGLRTPLTTWSWRLLGVDGRPARFRAEPAPAAA</sequence>
<dbReference type="Pfam" id="PF11583">
    <property type="entry name" value="AurF"/>
    <property type="match status" value="1"/>
</dbReference>
<evidence type="ECO:0008006" key="3">
    <source>
        <dbReference type="Google" id="ProtNLM"/>
    </source>
</evidence>
<name>A0ABQ5SX58_9ACTN</name>
<dbReference type="SUPFAM" id="SSF47240">
    <property type="entry name" value="Ferritin-like"/>
    <property type="match status" value="1"/>
</dbReference>
<dbReference type="InterPro" id="IPR012348">
    <property type="entry name" value="RNR-like"/>
</dbReference>
<dbReference type="Gene3D" id="1.10.620.20">
    <property type="entry name" value="Ribonucleotide Reductase, subunit A"/>
    <property type="match status" value="1"/>
</dbReference>
<gene>
    <name evidence="1" type="ORF">GCM10017579_21230</name>
</gene>
<organism evidence="1 2">
    <name type="scientific">Nocardioides luteus</name>
    <dbReference type="NCBI Taxonomy" id="1844"/>
    <lineage>
        <taxon>Bacteria</taxon>
        <taxon>Bacillati</taxon>
        <taxon>Actinomycetota</taxon>
        <taxon>Actinomycetes</taxon>
        <taxon>Propionibacteriales</taxon>
        <taxon>Nocardioidaceae</taxon>
        <taxon>Nocardioides</taxon>
    </lineage>
</organism>
<proteinExistence type="predicted"/>
<dbReference type="InterPro" id="IPR009078">
    <property type="entry name" value="Ferritin-like_SF"/>
</dbReference>
<dbReference type="EMBL" id="BSEL01000005">
    <property type="protein sequence ID" value="GLJ68087.1"/>
    <property type="molecule type" value="Genomic_DNA"/>
</dbReference>
<keyword evidence="2" id="KW-1185">Reference proteome</keyword>
<dbReference type="RefSeq" id="WP_189120056.1">
    <property type="nucleotide sequence ID" value="NZ_BMRK01000018.1"/>
</dbReference>
<evidence type="ECO:0000313" key="2">
    <source>
        <dbReference type="Proteomes" id="UP001142292"/>
    </source>
</evidence>
<reference evidence="1" key="2">
    <citation type="submission" date="2023-01" db="EMBL/GenBank/DDBJ databases">
        <authorList>
            <person name="Sun Q."/>
            <person name="Evtushenko L."/>
        </authorList>
    </citation>
    <scope>NUCLEOTIDE SEQUENCE</scope>
    <source>
        <strain evidence="1">VKM Ac-1246</strain>
    </source>
</reference>
<protein>
    <recommendedName>
        <fullName evidence="3">Diiron oxygenase</fullName>
    </recommendedName>
</protein>
<comment type="caution">
    <text evidence="1">The sequence shown here is derived from an EMBL/GenBank/DDBJ whole genome shotgun (WGS) entry which is preliminary data.</text>
</comment>